<evidence type="ECO:0008006" key="7">
    <source>
        <dbReference type="Google" id="ProtNLM"/>
    </source>
</evidence>
<dbReference type="NCBIfam" id="NF008687">
    <property type="entry name" value="PRK11706.1"/>
    <property type="match status" value="1"/>
</dbReference>
<gene>
    <name evidence="5" type="ORF">WR25_13229</name>
</gene>
<evidence type="ECO:0000313" key="5">
    <source>
        <dbReference type="EMBL" id="PAV71878.1"/>
    </source>
</evidence>
<dbReference type="Pfam" id="PF00535">
    <property type="entry name" value="Glycos_transf_2"/>
    <property type="match status" value="1"/>
</dbReference>
<dbReference type="Pfam" id="PF01041">
    <property type="entry name" value="DegT_DnrJ_EryC1"/>
    <property type="match status" value="1"/>
</dbReference>
<dbReference type="CDD" id="cd00616">
    <property type="entry name" value="AHBA_syn"/>
    <property type="match status" value="1"/>
</dbReference>
<proteinExistence type="predicted"/>
<dbReference type="PANTHER" id="PTHR30244">
    <property type="entry name" value="TRANSAMINASE"/>
    <property type="match status" value="1"/>
</dbReference>
<dbReference type="GO" id="GO:0030170">
    <property type="term" value="F:pyridoxal phosphate binding"/>
    <property type="evidence" value="ECO:0007669"/>
    <property type="project" value="TreeGrafter"/>
</dbReference>
<dbReference type="InterPro" id="IPR015421">
    <property type="entry name" value="PyrdxlP-dep_Trfase_major"/>
</dbReference>
<name>A0A2A2KDE1_9BILA</name>
<dbReference type="EMBL" id="LIAE01008908">
    <property type="protein sequence ID" value="PAV71878.1"/>
    <property type="molecule type" value="Genomic_DNA"/>
</dbReference>
<dbReference type="GO" id="GO:0019180">
    <property type="term" value="F:dTDP-4-amino-4,6-dideoxygalactose transaminase activity"/>
    <property type="evidence" value="ECO:0007669"/>
    <property type="project" value="TreeGrafter"/>
</dbReference>
<dbReference type="InterPro" id="IPR001173">
    <property type="entry name" value="Glyco_trans_2-like"/>
</dbReference>
<dbReference type="Pfam" id="PF08545">
    <property type="entry name" value="ACP_syn_III"/>
    <property type="match status" value="1"/>
</dbReference>
<dbReference type="SUPFAM" id="SSF53383">
    <property type="entry name" value="PLP-dependent transferases"/>
    <property type="match status" value="1"/>
</dbReference>
<dbReference type="Gene3D" id="3.90.550.10">
    <property type="entry name" value="Spore Coat Polysaccharide Biosynthesis Protein SpsA, Chain A"/>
    <property type="match status" value="1"/>
</dbReference>
<dbReference type="InterPro" id="IPR015424">
    <property type="entry name" value="PyrdxlP-dep_Trfase"/>
</dbReference>
<dbReference type="GO" id="GO:0006633">
    <property type="term" value="P:fatty acid biosynthetic process"/>
    <property type="evidence" value="ECO:0007669"/>
    <property type="project" value="InterPro"/>
</dbReference>
<dbReference type="NCBIfam" id="TIGR02379">
    <property type="entry name" value="ECA_wecE"/>
    <property type="match status" value="1"/>
</dbReference>
<protein>
    <recommendedName>
        <fullName evidence="7">dTDP-4-amino-4,6-dideoxygalactose transaminase</fullName>
    </recommendedName>
</protein>
<dbReference type="InterPro" id="IPR013751">
    <property type="entry name" value="ACP_syn_III_N"/>
</dbReference>
<accession>A0A2A2KDE1</accession>
<dbReference type="FunFam" id="3.40.640.10:FF:000037">
    <property type="entry name" value="dTDP-4-amino-4,6-dideoxygalactose transaminase"/>
    <property type="match status" value="1"/>
</dbReference>
<evidence type="ECO:0000259" key="4">
    <source>
        <dbReference type="Pfam" id="PF08545"/>
    </source>
</evidence>
<dbReference type="PANTHER" id="PTHR30244:SF34">
    <property type="entry name" value="DTDP-4-AMINO-4,6-DIDEOXYGALACTOSE TRANSAMINASE"/>
    <property type="match status" value="1"/>
</dbReference>
<dbReference type="STRING" id="2018661.A0A2A2KDE1"/>
<evidence type="ECO:0000313" key="6">
    <source>
        <dbReference type="Proteomes" id="UP000218231"/>
    </source>
</evidence>
<dbReference type="Proteomes" id="UP000218231">
    <property type="component" value="Unassembled WGS sequence"/>
</dbReference>
<dbReference type="SUPFAM" id="SSF53901">
    <property type="entry name" value="Thiolase-like"/>
    <property type="match status" value="2"/>
</dbReference>
<dbReference type="SUPFAM" id="SSF53448">
    <property type="entry name" value="Nucleotide-diphospho-sugar transferases"/>
    <property type="match status" value="2"/>
</dbReference>
<evidence type="ECO:0000256" key="1">
    <source>
        <dbReference type="ARBA" id="ARBA00022679"/>
    </source>
</evidence>
<dbReference type="Gene3D" id="3.40.640.10">
    <property type="entry name" value="Type I PLP-dependent aspartate aminotransferase-like (Major domain)"/>
    <property type="match status" value="1"/>
</dbReference>
<dbReference type="Pfam" id="PF08541">
    <property type="entry name" value="ACP_syn_III_C"/>
    <property type="match status" value="1"/>
</dbReference>
<dbReference type="InterPro" id="IPR013747">
    <property type="entry name" value="ACP_syn_III_C"/>
</dbReference>
<dbReference type="Gene3D" id="3.40.47.10">
    <property type="match status" value="2"/>
</dbReference>
<feature type="domain" description="Beta-ketoacyl-[acyl-carrier-protein] synthase III N-terminal" evidence="4">
    <location>
        <begin position="1833"/>
        <end position="1872"/>
    </location>
</feature>
<organism evidence="5 6">
    <name type="scientific">Diploscapter pachys</name>
    <dbReference type="NCBI Taxonomy" id="2018661"/>
    <lineage>
        <taxon>Eukaryota</taxon>
        <taxon>Metazoa</taxon>
        <taxon>Ecdysozoa</taxon>
        <taxon>Nematoda</taxon>
        <taxon>Chromadorea</taxon>
        <taxon>Rhabditida</taxon>
        <taxon>Rhabditina</taxon>
        <taxon>Rhabditomorpha</taxon>
        <taxon>Rhabditoidea</taxon>
        <taxon>Rhabditidae</taxon>
        <taxon>Diploscapter</taxon>
    </lineage>
</organism>
<dbReference type="GO" id="GO:0004315">
    <property type="term" value="F:3-oxoacyl-[acyl-carrier-protein] synthase activity"/>
    <property type="evidence" value="ECO:0007669"/>
    <property type="project" value="InterPro"/>
</dbReference>
<keyword evidence="1" id="KW-0808">Transferase</keyword>
<dbReference type="InterPro" id="IPR016039">
    <property type="entry name" value="Thiolase-like"/>
</dbReference>
<dbReference type="GO" id="GO:0000271">
    <property type="term" value="P:polysaccharide biosynthetic process"/>
    <property type="evidence" value="ECO:0007669"/>
    <property type="project" value="TreeGrafter"/>
</dbReference>
<reference evidence="5 6" key="1">
    <citation type="journal article" date="2017" name="Curr. Biol.">
        <title>Genome architecture and evolution of a unichromosomal asexual nematode.</title>
        <authorList>
            <person name="Fradin H."/>
            <person name="Zegar C."/>
            <person name="Gutwein M."/>
            <person name="Lucas J."/>
            <person name="Kovtun M."/>
            <person name="Corcoran D."/>
            <person name="Baugh L.R."/>
            <person name="Kiontke K."/>
            <person name="Gunsalus K."/>
            <person name="Fitch D.H."/>
            <person name="Piano F."/>
        </authorList>
    </citation>
    <scope>NUCLEOTIDE SEQUENCE [LARGE SCALE GENOMIC DNA]</scope>
    <source>
        <strain evidence="5">PF1309</strain>
    </source>
</reference>
<evidence type="ECO:0000259" key="2">
    <source>
        <dbReference type="Pfam" id="PF00535"/>
    </source>
</evidence>
<dbReference type="InterPro" id="IPR029044">
    <property type="entry name" value="Nucleotide-diphossugar_trans"/>
</dbReference>
<comment type="caution">
    <text evidence="5">The sequence shown here is derived from an EMBL/GenBank/DDBJ whole genome shotgun (WGS) entry which is preliminary data.</text>
</comment>
<feature type="domain" description="Glycosyltransferase 2-like" evidence="2">
    <location>
        <begin position="935"/>
        <end position="1112"/>
    </location>
</feature>
<evidence type="ECO:0000259" key="3">
    <source>
        <dbReference type="Pfam" id="PF08541"/>
    </source>
</evidence>
<dbReference type="InterPro" id="IPR000653">
    <property type="entry name" value="DegT/StrS_aminotransferase"/>
</dbReference>
<dbReference type="OrthoDB" id="422066at2759"/>
<sequence length="1945" mass="212308">MNGGIAGDGQFTRLCQEWLEVNLGCPRALLTHSCTAALEMAAILADIGPGDEVIMPSFTFVSTANAFVLRGAVPVFVDVREDTLNLDERLIEAAITEKTKAIVAVHYAGQPCDMAALLHLCDKHGLILIEDAAQAILAREKDRALGTFGHLGCLSFHETKNVISGEGGALLINDPKLIERAEIIWQKGTNRKAFSRGEVSKYTWVDVGSSFLPSELTAAFLYAQLEQGESINVHRRALYESYYHQLKPLEADGCLTLPCAPGGKPANAHIFYILMRSNEARGELIAFLRERGIYAVFHYVPLHDSPAGLRYARSVGQLPVTQEVSASLLRLPLYSDMTIEQVTEVCEAIFQFFAADFWSFYPMSNSVQVGAGLEQAMKRLRLMYARPEHPYYIMAPDYRETSSGIASLHYLCHLLNLNGREAYILGGKVVNPELKTPLLDDEASERHRLAGRVPIAVYPEVTVGNPFHCSVVARFLLNFEGFISGRGMEAAPSDLCFYSGKLIAQDHGRPEGDLLCLPTIDVDLFCAGEPVDRREGRYLYQNRHPLDAIDYSILPEDIRLLSMANALTLSELAQLLRRAEVMYTHEWSMTCVIAVLCGCPVIFIPGHGIDQAFLDASFVGSAGFAMLDREDALAHARGGLDGALQRYVERTAPFWNQLEVFIAKTQAAARREAVGDRLGGRGWLRQRYPRPRQMQVIDEHLASATAVRFVVLVKDHGDDAALAVTLDSLARGLYREVRTCVLDREGSRAGSATAIDACLNGSSDEWFMLVDAGTEFTASGLLVTALELVRASSDCLAVYADEALCQAQGVVETALRPDLNLDMLLAFPESLSRHWLYRCDAWRQLGGFSEAAGRALELDYQLRLISEHGLGCVGHVSEPLLIGNALLLQPCEDVCAVIEAHLQGRGYLGARALPLTTAPGRYRIEYAHQQSASVSIIIFLEGQLVNFQRCLEGLLAQTAHVGYEVLLVEPGSDDEVLLDWLAMVGQMGEGRFKVLRFEPGHARAAMCNAAAEQARGDYLLWLDADSVVLDDDWLPTLLNHAQRPEVGAVGCKLLSRDGAIHQAALVLGLGGGVGRAFEGRSVQDPGYMGRLGLEQDCSAVGGECLMVRRSLFVELGGFDTDPLYSRWAAVDLCLRLAQAGYLNVWTPHARVLLDAPPPAPASAEQEEALYARWLPQLAHDAAYNVNFSLSTGEEFAVQGYEMSWRPLQGVVPSVLAFVVDQEQAVPSRLLEPMGSLREAGRLEGAVVAGTLSAVEIERFNPSSVVLQGALDEAGLLTLRRLRAFSQAFKVYDLDRYPQDLGGAHLLHGEDLERRIRPAVMQADRVLVATAAAAERLQGWHDDVRVLENVLPASWGRLQGGRRAGEKPRVGWIGCRDAYLLAEVVPVLAGEVDWVVLGDCPASLLPYLKEHHHAVDAQSLGVTLAALDLDIALVPMGESEVNAFSGDVRVLQHAACGQSVICSRVAGFAGGDTLPLSRVSNQACDWIRAIRLHLDDRDASAALGSAQQAMVRSDWLLEGQRLDAWRRAVLAETDIVLLASVDYTRCGDQLVGDFDVGDVRVGQGHVHQLNEHGVLPDQDYIRPVGIGHGDRDEIRAFDEATQCFEHAQVLFGAIRAVAAVIEHDEAVFGDQVLVVHQVAQDIFVLVVGIDVHQVELADVGFLSDFFDGADGLGTDNCHFRQVSEAFPAFFVQFVPGLLVVKGASVVIGVGIDGSDPGRQLIERAVRIVGRLAPAVDEHHLFRRQRRVDFKCVFSAQNPKLGDDRTLFHYLEKCAQQRVQIFPMGVADLHCAVLYRWVVLLAEAESAQNGDAEGLPHTAAIVQNKLGLSTAIAAFDISLGCSGYVYGLYAMKGFMDAAGLKNGLLITADPYSKIGSAAIVDAVSQRFDEGRQREKFVKDMVETGNTVSSSIPLLLEKHVIGSQCRRVALSGFGVGLSWGSAIIERNG</sequence>
<feature type="domain" description="Beta-ketoacyl-[acyl-carrier-protein] synthase III C-terminal" evidence="3">
    <location>
        <begin position="1876"/>
        <end position="1942"/>
    </location>
</feature>
<keyword evidence="6" id="KW-1185">Reference proteome</keyword>
<dbReference type="InterPro" id="IPR012749">
    <property type="entry name" value="WecE-like"/>
</dbReference>